<feature type="region of interest" description="Disordered" evidence="1">
    <location>
        <begin position="179"/>
        <end position="280"/>
    </location>
</feature>
<feature type="compositionally biased region" description="Basic and acidic residues" evidence="1">
    <location>
        <begin position="229"/>
        <end position="239"/>
    </location>
</feature>
<feature type="compositionally biased region" description="Low complexity" evidence="1">
    <location>
        <begin position="37"/>
        <end position="56"/>
    </location>
</feature>
<sequence length="395" mass="41306">QRGARVVCFGGFPAGAGAGAGPGRSGPEAARRGRLGRQGACGPPRPGPSRGLGSPGPTTCGGGFSLLTCLVQFQPVGVAAVGHQDVGLLLVGTLLARGHGVVATPGAAALAAGPLGEAVAVPPVRVAVAGVVAEAAVVVKETEPQHVDHQPRHADPEDHQWLLHLVRLDEALDGLQQDGEAEAGQEDGVHQSPHHLGPDPTEGVLLGGVGPPGEALGHQRHHQRQHVRQHVEGVGEHRQGRGHPAHHHLQDHEHEGLPLRRSSSGVARTEEATPEELKRRRPRLLHSARCRAPSSPPAAPPPLQTVYKKTLLCTRNPRFHTDPSVTRPRRPAHQARHVFPLARTPSRQPPRPAHPRSLLGRGSEGRGGGGIAASTDGGGAFPFRSRAWAGGRGRV</sequence>
<feature type="region of interest" description="Disordered" evidence="1">
    <location>
        <begin position="339"/>
        <end position="395"/>
    </location>
</feature>
<feature type="compositionally biased region" description="Basic and acidic residues" evidence="1">
    <location>
        <begin position="268"/>
        <end position="278"/>
    </location>
</feature>
<reference evidence="2 3" key="1">
    <citation type="submission" date="2018-11" db="EMBL/GenBank/DDBJ databases">
        <title>Haplotype-resolved cattle genomes.</title>
        <authorList>
            <person name="Low W.Y."/>
            <person name="Tearle R."/>
            <person name="Bickhart D.M."/>
            <person name="Rosen B.D."/>
            <person name="Koren S."/>
            <person name="Rhie A."/>
            <person name="Hiendleder S."/>
            <person name="Phillippy A.M."/>
            <person name="Smith T.P.L."/>
            <person name="Williams J.L."/>
        </authorList>
    </citation>
    <scope>NUCLEOTIDE SEQUENCE [LARGE SCALE GENOMIC DNA]</scope>
</reference>
<proteinExistence type="predicted"/>
<reference evidence="2" key="3">
    <citation type="submission" date="2025-09" db="UniProtKB">
        <authorList>
            <consortium name="Ensembl"/>
        </authorList>
    </citation>
    <scope>IDENTIFICATION</scope>
</reference>
<evidence type="ECO:0000313" key="2">
    <source>
        <dbReference type="Ensembl" id="ENSBIXP00000007766.1"/>
    </source>
</evidence>
<reference evidence="2" key="2">
    <citation type="submission" date="2025-08" db="UniProtKB">
        <authorList>
            <consortium name="Ensembl"/>
        </authorList>
    </citation>
    <scope>IDENTIFICATION</scope>
</reference>
<feature type="compositionally biased region" description="Basic residues" evidence="1">
    <location>
        <begin position="218"/>
        <end position="228"/>
    </location>
</feature>
<dbReference type="OMA" id="QRLENWC"/>
<protein>
    <submittedName>
        <fullName evidence="2">Uncharacterized protein</fullName>
    </submittedName>
</protein>
<organism evidence="2 3">
    <name type="scientific">Bos indicus x Bos taurus</name>
    <name type="common">Hybrid cattle</name>
    <dbReference type="NCBI Taxonomy" id="30522"/>
    <lineage>
        <taxon>Eukaryota</taxon>
        <taxon>Metazoa</taxon>
        <taxon>Chordata</taxon>
        <taxon>Craniata</taxon>
        <taxon>Vertebrata</taxon>
        <taxon>Euteleostomi</taxon>
        <taxon>Mammalia</taxon>
        <taxon>Eutheria</taxon>
        <taxon>Laurasiatheria</taxon>
        <taxon>Artiodactyla</taxon>
        <taxon>Ruminantia</taxon>
        <taxon>Pecora</taxon>
        <taxon>Bovidae</taxon>
        <taxon>Bovinae</taxon>
        <taxon>Bos</taxon>
    </lineage>
</organism>
<dbReference type="AlphaFoldDB" id="A0A4W2CN79"/>
<accession>A0A4W2CN79</accession>
<evidence type="ECO:0000313" key="3">
    <source>
        <dbReference type="Proteomes" id="UP000314981"/>
    </source>
</evidence>
<dbReference type="Ensembl" id="ENSBIXT00000001172.1">
    <property type="protein sequence ID" value="ENSBIXP00000007766.1"/>
    <property type="gene ID" value="ENSBIXG00000001414.1"/>
</dbReference>
<keyword evidence="3" id="KW-1185">Reference proteome</keyword>
<feature type="region of interest" description="Disordered" evidence="1">
    <location>
        <begin position="18"/>
        <end position="56"/>
    </location>
</feature>
<dbReference type="Proteomes" id="UP000314981">
    <property type="component" value="Chromosome 16"/>
</dbReference>
<feature type="compositionally biased region" description="Gly residues" evidence="1">
    <location>
        <begin position="365"/>
        <end position="380"/>
    </location>
</feature>
<feature type="compositionally biased region" description="Basic and acidic residues" evidence="1">
    <location>
        <begin position="248"/>
        <end position="258"/>
    </location>
</feature>
<name>A0A4W2CN79_BOBOX</name>
<evidence type="ECO:0000256" key="1">
    <source>
        <dbReference type="SAM" id="MobiDB-lite"/>
    </source>
</evidence>